<dbReference type="PANTHER" id="PTHR42756">
    <property type="entry name" value="TRANSCRIPTIONAL REGULATOR, MARR"/>
    <property type="match status" value="1"/>
</dbReference>
<keyword evidence="4" id="KW-0238">DNA-binding</keyword>
<evidence type="ECO:0000256" key="7">
    <source>
        <dbReference type="ARBA" id="ARBA00047188"/>
    </source>
</evidence>
<dbReference type="Pfam" id="PF22381">
    <property type="entry name" value="Staph_reg_Sar_Rot"/>
    <property type="match status" value="1"/>
</dbReference>
<dbReference type="AlphaFoldDB" id="A0A2U2XE92"/>
<keyword evidence="2" id="KW-0963">Cytoplasm</keyword>
<dbReference type="GO" id="GO:0003677">
    <property type="term" value="F:DNA binding"/>
    <property type="evidence" value="ECO:0007669"/>
    <property type="project" value="UniProtKB-KW"/>
</dbReference>
<evidence type="ECO:0000256" key="6">
    <source>
        <dbReference type="ARBA" id="ARBA00046337"/>
    </source>
</evidence>
<evidence type="ECO:0000256" key="2">
    <source>
        <dbReference type="ARBA" id="ARBA00022490"/>
    </source>
</evidence>
<evidence type="ECO:0000256" key="5">
    <source>
        <dbReference type="ARBA" id="ARBA00023163"/>
    </source>
</evidence>
<dbReference type="FunFam" id="1.10.10.10:FF:000163">
    <property type="entry name" value="MarR family transcriptional regulator"/>
    <property type="match status" value="1"/>
</dbReference>
<evidence type="ECO:0000256" key="1">
    <source>
        <dbReference type="ARBA" id="ARBA00004496"/>
    </source>
</evidence>
<dbReference type="PRINTS" id="PR00598">
    <property type="entry name" value="HTHMARR"/>
</dbReference>
<dbReference type="SUPFAM" id="SSF46785">
    <property type="entry name" value="Winged helix' DNA-binding domain"/>
    <property type="match status" value="1"/>
</dbReference>
<evidence type="ECO:0000313" key="11">
    <source>
        <dbReference type="Proteomes" id="UP000245370"/>
    </source>
</evidence>
<dbReference type="PROSITE" id="PS50995">
    <property type="entry name" value="HTH_MARR_2"/>
    <property type="match status" value="1"/>
</dbReference>
<proteinExistence type="inferred from homology"/>
<comment type="similarity">
    <text evidence="6">Belongs to the SarZ family.</text>
</comment>
<comment type="subcellular location">
    <subcellularLocation>
        <location evidence="1">Cytoplasm</location>
    </subcellularLocation>
</comment>
<name>A0A2U2XE92_9FLAO</name>
<dbReference type="PANTHER" id="PTHR42756:SF1">
    <property type="entry name" value="TRANSCRIPTIONAL REPRESSOR OF EMRAB OPERON"/>
    <property type="match status" value="1"/>
</dbReference>
<reference evidence="10 11" key="2">
    <citation type="submission" date="2018-05" db="EMBL/GenBank/DDBJ databases">
        <authorList>
            <person name="Lanie J.A."/>
            <person name="Ng W.-L."/>
            <person name="Kazmierczak K.M."/>
            <person name="Andrzejewski T.M."/>
            <person name="Davidsen T.M."/>
            <person name="Wayne K.J."/>
            <person name="Tettelin H."/>
            <person name="Glass J.I."/>
            <person name="Rusch D."/>
            <person name="Podicherti R."/>
            <person name="Tsui H.-C.T."/>
            <person name="Winkler M.E."/>
        </authorList>
    </citation>
    <scope>NUCLEOTIDE SEQUENCE [LARGE SCALE GENOMIC DNA]</scope>
    <source>
        <strain evidence="10 11">C305</strain>
    </source>
</reference>
<dbReference type="Gene3D" id="1.10.10.10">
    <property type="entry name" value="Winged helix-like DNA-binding domain superfamily/Winged helix DNA-binding domain"/>
    <property type="match status" value="1"/>
</dbReference>
<dbReference type="InterPro" id="IPR036388">
    <property type="entry name" value="WH-like_DNA-bd_sf"/>
</dbReference>
<dbReference type="InterPro" id="IPR036390">
    <property type="entry name" value="WH_DNA-bd_sf"/>
</dbReference>
<evidence type="ECO:0000313" key="10">
    <source>
        <dbReference type="EMBL" id="PWH86105.1"/>
    </source>
</evidence>
<sequence length="149" mass="17276">MEEQLKLENQVCFPIYSVSRLITKAYKPFLDEMGITYPQYLVLMVLWENDTISVNQITEKLMLNTNTVSPLLKRMEKLDLIERKRSEKDERSVLVNLTDKGAQLKSTAQPIPGELVNILHDGNIALNEVMQMREVLNNWIKVLSKDKEL</sequence>
<comment type="caution">
    <text evidence="10">The sequence shown here is derived from an EMBL/GenBank/DDBJ whole genome shotgun (WGS) entry which is preliminary data.</text>
</comment>
<dbReference type="SMART" id="SM00347">
    <property type="entry name" value="HTH_MARR"/>
    <property type="match status" value="1"/>
</dbReference>
<evidence type="ECO:0000256" key="3">
    <source>
        <dbReference type="ARBA" id="ARBA00023015"/>
    </source>
</evidence>
<keyword evidence="11" id="KW-1185">Reference proteome</keyword>
<dbReference type="OrthoDB" id="9806864at2"/>
<reference evidence="10 11" key="1">
    <citation type="submission" date="2018-05" db="EMBL/GenBank/DDBJ databases">
        <title>Brumimicrobium oceani sp. nov., isolated from coastal sediment.</title>
        <authorList>
            <person name="Kou Y."/>
        </authorList>
    </citation>
    <scope>NUCLEOTIDE SEQUENCE [LARGE SCALE GENOMIC DNA]</scope>
    <source>
        <strain evidence="10 11">C305</strain>
    </source>
</reference>
<accession>A0A2U2XE92</accession>
<dbReference type="RefSeq" id="WP_109358914.1">
    <property type="nucleotide sequence ID" value="NZ_QFRJ01000003.1"/>
</dbReference>
<dbReference type="Proteomes" id="UP000245370">
    <property type="component" value="Unassembled WGS sequence"/>
</dbReference>
<keyword evidence="3" id="KW-0805">Transcription regulation</keyword>
<dbReference type="InterPro" id="IPR055166">
    <property type="entry name" value="Transc_reg_Sar_Rot_HTH"/>
</dbReference>
<keyword evidence="5" id="KW-0804">Transcription</keyword>
<dbReference type="EMBL" id="QFRJ01000003">
    <property type="protein sequence ID" value="PWH86105.1"/>
    <property type="molecule type" value="Genomic_DNA"/>
</dbReference>
<evidence type="ECO:0000259" key="9">
    <source>
        <dbReference type="PROSITE" id="PS50995"/>
    </source>
</evidence>
<feature type="domain" description="HTH marR-type" evidence="9">
    <location>
        <begin position="8"/>
        <end position="141"/>
    </location>
</feature>
<dbReference type="InterPro" id="IPR000835">
    <property type="entry name" value="HTH_MarR-typ"/>
</dbReference>
<dbReference type="GO" id="GO:0003700">
    <property type="term" value="F:DNA-binding transcription factor activity"/>
    <property type="evidence" value="ECO:0007669"/>
    <property type="project" value="InterPro"/>
</dbReference>
<gene>
    <name evidence="10" type="ORF">DIT68_06000</name>
</gene>
<dbReference type="GO" id="GO:0005737">
    <property type="term" value="C:cytoplasm"/>
    <property type="evidence" value="ECO:0007669"/>
    <property type="project" value="UniProtKB-SubCell"/>
</dbReference>
<evidence type="ECO:0000256" key="4">
    <source>
        <dbReference type="ARBA" id="ARBA00023125"/>
    </source>
</evidence>
<evidence type="ECO:0000256" key="8">
    <source>
        <dbReference type="ARBA" id="ARBA00047207"/>
    </source>
</evidence>
<organism evidence="10 11">
    <name type="scientific">Brumimicrobium oceani</name>
    <dbReference type="NCBI Taxonomy" id="2100725"/>
    <lineage>
        <taxon>Bacteria</taxon>
        <taxon>Pseudomonadati</taxon>
        <taxon>Bacteroidota</taxon>
        <taxon>Flavobacteriia</taxon>
        <taxon>Flavobacteriales</taxon>
        <taxon>Crocinitomicaceae</taxon>
        <taxon>Brumimicrobium</taxon>
    </lineage>
</organism>
<protein>
    <recommendedName>
        <fullName evidence="7">HTH-type transcriptional regulator SarZ</fullName>
    </recommendedName>
    <alternativeName>
        <fullName evidence="8">Staphylococcal accessory regulator Z</fullName>
    </alternativeName>
</protein>